<gene>
    <name evidence="5" type="ORF">JR347_09200</name>
</gene>
<evidence type="ECO:0000256" key="3">
    <source>
        <dbReference type="ARBA" id="ARBA00023002"/>
    </source>
</evidence>
<dbReference type="PANTHER" id="PTHR43963:SF6">
    <property type="entry name" value="CHAIN DEHYDROGENASE FAMILY PROTEIN, PUTATIVE (AFU_ORTHOLOGUE AFUA_3G15350)-RELATED"/>
    <property type="match status" value="1"/>
</dbReference>
<dbReference type="Gene3D" id="3.40.50.720">
    <property type="entry name" value="NAD(P)-binding Rossmann-like Domain"/>
    <property type="match status" value="1"/>
</dbReference>
<comment type="similarity">
    <text evidence="1 4">Belongs to the short-chain dehydrogenases/reductases (SDR) family.</text>
</comment>
<dbReference type="PRINTS" id="PR00080">
    <property type="entry name" value="SDRFAMILY"/>
</dbReference>
<evidence type="ECO:0000313" key="5">
    <source>
        <dbReference type="EMBL" id="QSE99246.1"/>
    </source>
</evidence>
<dbReference type="RefSeq" id="WP_205723757.1">
    <property type="nucleotide sequence ID" value="NZ_CP070608.1"/>
</dbReference>
<dbReference type="InterPro" id="IPR002347">
    <property type="entry name" value="SDR_fam"/>
</dbReference>
<dbReference type="InterPro" id="IPR045313">
    <property type="entry name" value="CBR1-like"/>
</dbReference>
<dbReference type="Proteomes" id="UP000662783">
    <property type="component" value="Chromosome"/>
</dbReference>
<evidence type="ECO:0000256" key="1">
    <source>
        <dbReference type="ARBA" id="ARBA00006484"/>
    </source>
</evidence>
<reference evidence="5" key="1">
    <citation type="submission" date="2021-02" db="EMBL/GenBank/DDBJ databases">
        <title>Fulvivirga sp. S481 isolated from sea water.</title>
        <authorList>
            <person name="Bae S.S."/>
            <person name="Baek K."/>
        </authorList>
    </citation>
    <scope>NUCLEOTIDE SEQUENCE</scope>
    <source>
        <strain evidence="5">S481</strain>
    </source>
</reference>
<evidence type="ECO:0000313" key="6">
    <source>
        <dbReference type="Proteomes" id="UP000662783"/>
    </source>
</evidence>
<sequence>MKSKTVVVTGANRGIGKQIVKELAEMGHHLIIAARDNKSGSQFATELKDSGYQVEFRKLDLENPESIHDFAKGLYTDYEKIDVLINNAAVFLDQGENVLSVAMDTVRKTVQINLYGPMDLTKTLINLLKGSEEGRIINISSELGAMIEMAGLHPAYRLSKVGLNAFTKIAADDLSETNIKINSMCPGWVKTDMGGKGAQRSVEQGADTAVWLATAEDIPNGKFLRDRKEIEW</sequence>
<dbReference type="PRINTS" id="PR00081">
    <property type="entry name" value="GDHRDH"/>
</dbReference>
<dbReference type="PANTHER" id="PTHR43963">
    <property type="entry name" value="CARBONYL REDUCTASE 1-RELATED"/>
    <property type="match status" value="1"/>
</dbReference>
<dbReference type="CDD" id="cd05324">
    <property type="entry name" value="carb_red_PTCR-like_SDR_c"/>
    <property type="match status" value="1"/>
</dbReference>
<organism evidence="5 6">
    <name type="scientific">Fulvivirga lutea</name>
    <dbReference type="NCBI Taxonomy" id="2810512"/>
    <lineage>
        <taxon>Bacteria</taxon>
        <taxon>Pseudomonadati</taxon>
        <taxon>Bacteroidota</taxon>
        <taxon>Cytophagia</taxon>
        <taxon>Cytophagales</taxon>
        <taxon>Fulvivirgaceae</taxon>
        <taxon>Fulvivirga</taxon>
    </lineage>
</organism>
<keyword evidence="3" id="KW-0560">Oxidoreductase</keyword>
<proteinExistence type="inferred from homology"/>
<dbReference type="KEGG" id="fuv:JR347_09200"/>
<evidence type="ECO:0000256" key="4">
    <source>
        <dbReference type="RuleBase" id="RU000363"/>
    </source>
</evidence>
<name>A0A975A2A3_9BACT</name>
<dbReference type="GO" id="GO:0016616">
    <property type="term" value="F:oxidoreductase activity, acting on the CH-OH group of donors, NAD or NADP as acceptor"/>
    <property type="evidence" value="ECO:0007669"/>
    <property type="project" value="InterPro"/>
</dbReference>
<dbReference type="AlphaFoldDB" id="A0A975A2A3"/>
<dbReference type="EMBL" id="CP070608">
    <property type="protein sequence ID" value="QSE99246.1"/>
    <property type="molecule type" value="Genomic_DNA"/>
</dbReference>
<evidence type="ECO:0000256" key="2">
    <source>
        <dbReference type="ARBA" id="ARBA00022857"/>
    </source>
</evidence>
<protein>
    <submittedName>
        <fullName evidence="5">SDR family oxidoreductase</fullName>
    </submittedName>
</protein>
<keyword evidence="2" id="KW-0521">NADP</keyword>
<accession>A0A975A2A3</accession>
<dbReference type="InterPro" id="IPR036291">
    <property type="entry name" value="NAD(P)-bd_dom_sf"/>
</dbReference>
<dbReference type="Pfam" id="PF00106">
    <property type="entry name" value="adh_short"/>
    <property type="match status" value="1"/>
</dbReference>
<keyword evidence="6" id="KW-1185">Reference proteome</keyword>
<dbReference type="SUPFAM" id="SSF51735">
    <property type="entry name" value="NAD(P)-binding Rossmann-fold domains"/>
    <property type="match status" value="1"/>
</dbReference>